<dbReference type="Proteomes" id="UP000198638">
    <property type="component" value="Unassembled WGS sequence"/>
</dbReference>
<dbReference type="PANTHER" id="PTHR35882">
    <property type="entry name" value="PELA"/>
    <property type="match status" value="1"/>
</dbReference>
<accession>A0A1H4EPB3</accession>
<dbReference type="InterPro" id="IPR011330">
    <property type="entry name" value="Glyco_hydro/deAcase_b/a-brl"/>
</dbReference>
<gene>
    <name evidence="1" type="ORF">SAMN05192564_103471</name>
</gene>
<dbReference type="PANTHER" id="PTHR35882:SF2">
    <property type="entry name" value="PELA"/>
    <property type="match status" value="1"/>
</dbReference>
<reference evidence="2" key="1">
    <citation type="submission" date="2016-10" db="EMBL/GenBank/DDBJ databases">
        <authorList>
            <person name="Varghese N."/>
            <person name="Submissions S."/>
        </authorList>
    </citation>
    <scope>NUCLEOTIDE SEQUENCE [LARGE SCALE GENOMIC DNA]</scope>
    <source>
        <strain evidence="2">LMG 24000</strain>
    </source>
</reference>
<evidence type="ECO:0000313" key="1">
    <source>
        <dbReference type="EMBL" id="SEA86082.1"/>
    </source>
</evidence>
<dbReference type="GO" id="GO:0005975">
    <property type="term" value="P:carbohydrate metabolic process"/>
    <property type="evidence" value="ECO:0007669"/>
    <property type="project" value="InterPro"/>
</dbReference>
<dbReference type="InterPro" id="IPR016925">
    <property type="entry name" value="UCP029570"/>
</dbReference>
<dbReference type="SUPFAM" id="SSF51445">
    <property type="entry name" value="(Trans)glycosidases"/>
    <property type="match status" value="1"/>
</dbReference>
<sequence length="953" mass="101922">MSRVTTPSGSVTALNSSKATRGTGWNGCVRKLATLAVSAIGMMPWVAVPAATSSAAGNTVAVARSGAADASGATVATHTAAPVNLAFFYGANVPVDLLQAFDAVVLDPAQGFDPSAHPLSHTVWLARTDGAAAGSATDFVARQIEPLWARGYRGFLLETPAAIAAIDAIRAAHPDARLVVGGPNALQAAQPHAGALYAVVGDALVRGLDETRMQPAEVPDALRESRMAAARAFTQRTGVPVVSLEYCDGNDRDCARATAAKVVAAGMVPYVTDAARDVVGIGAIEVLPRKILVLQDRDTKEPLDGTAGVRDLAMPLNYLGYDVEYADFDSALPSGITPDRYAGVVAWFQRDAVPDAEQLRRWVAGRIAAHVPIVFLGQFGFDAAEDGGAALDLEAVPGTPAAPVSIVSRDPMVGFETNPKPDARDLLGVRVGSKSRSLLRVSANGELLDQVAITPWGGYALNPYTVESLIGVDQERWAIEPIKFLTAALRLQTMPSPSVTTENGRRLFMTHVDGDGFASRAEFPGADFSGEALYQKIFTRYKVPMTLSVIEGEVGMKGLHPDISPRLEEIARKMFALPYVEIGTHTYSHPFEWDNVDDKGERRVDRGGGDAAFSLDIPGYTFNIDREITGSIDYINERLAPPGKKTVVLQWSGDCQPPGIVVRKVYDAGVFNINGGDTVITKTDNSWTNIAPIGVDKGPGAYQVYAPNQDENVYTNEWLGPFYGFTRVLETFDMTDKPRRFKPIDIYYHMYSGTKVASLHALDQIFSTVLKQPVLPVHVTDYIRKVLDWRSFAVARGVGSNGASWVVRGDGEVRELHWPGTQAPVLDASPGVTGFAPGADGTYIHIDNGSARVSFAATSAAGNAANAANATLPYIAEANGFVRRFERTPDGMRFDFGGYYQPFVKLANAQTCRVSVDGRAVAARRDGNALRFDTPGVAGPAVKYQSVEVACGR</sequence>
<protein>
    <recommendedName>
        <fullName evidence="3">Sugar ABC transporter</fullName>
    </recommendedName>
</protein>
<dbReference type="Gene3D" id="3.20.20.70">
    <property type="entry name" value="Aldolase class I"/>
    <property type="match status" value="1"/>
</dbReference>
<organism evidence="1 2">
    <name type="scientific">Paraburkholderia sartisoli</name>
    <dbReference type="NCBI Taxonomy" id="83784"/>
    <lineage>
        <taxon>Bacteria</taxon>
        <taxon>Pseudomonadati</taxon>
        <taxon>Pseudomonadota</taxon>
        <taxon>Betaproteobacteria</taxon>
        <taxon>Burkholderiales</taxon>
        <taxon>Burkholderiaceae</taxon>
        <taxon>Paraburkholderia</taxon>
    </lineage>
</organism>
<dbReference type="STRING" id="83784.SAMN05192564_103471"/>
<evidence type="ECO:0008006" key="3">
    <source>
        <dbReference type="Google" id="ProtNLM"/>
    </source>
</evidence>
<keyword evidence="2" id="KW-1185">Reference proteome</keyword>
<evidence type="ECO:0000313" key="2">
    <source>
        <dbReference type="Proteomes" id="UP000198638"/>
    </source>
</evidence>
<dbReference type="InterPro" id="IPR013785">
    <property type="entry name" value="Aldolase_TIM"/>
</dbReference>
<dbReference type="AlphaFoldDB" id="A0A1H4EPB3"/>
<dbReference type="EMBL" id="FNRQ01000003">
    <property type="protein sequence ID" value="SEA86082.1"/>
    <property type="molecule type" value="Genomic_DNA"/>
</dbReference>
<name>A0A1H4EPB3_9BURK</name>
<dbReference type="InterPro" id="IPR017853">
    <property type="entry name" value="GH"/>
</dbReference>
<proteinExistence type="predicted"/>
<dbReference type="CDD" id="cd10922">
    <property type="entry name" value="CE4_PelA_like_C"/>
    <property type="match status" value="1"/>
</dbReference>
<dbReference type="SUPFAM" id="SSF88713">
    <property type="entry name" value="Glycoside hydrolase/deacetylase"/>
    <property type="match status" value="1"/>
</dbReference>
<dbReference type="PIRSF" id="PIRSF029570">
    <property type="entry name" value="UCP029570"/>
    <property type="match status" value="1"/>
</dbReference>
<dbReference type="OrthoDB" id="7292394at2"/>